<dbReference type="Proteomes" id="UP000216052">
    <property type="component" value="Chromosome"/>
</dbReference>
<evidence type="ECO:0008006" key="4">
    <source>
        <dbReference type="Google" id="ProtNLM"/>
    </source>
</evidence>
<reference evidence="2" key="1">
    <citation type="submission" date="2024-05" db="EMBL/GenBank/DDBJ databases">
        <title>Isolation and characterization of Sporomusa carbonis sp. nov., a carboxydotrophic hydrogenogen in the genus of Sporomusa isolated from a charcoal burning pile.</title>
        <authorList>
            <person name="Boeer T."/>
            <person name="Rosenbaum F."/>
            <person name="Eysell L."/>
            <person name="Mueller V."/>
            <person name="Daniel R."/>
            <person name="Poehlein A."/>
        </authorList>
    </citation>
    <scope>NUCLEOTIDE SEQUENCE [LARGE SCALE GENOMIC DNA]</scope>
    <source>
        <strain evidence="2">DSM 3132</strain>
    </source>
</reference>
<sequence length="119" mass="13377">MQCPNCGEQAQPGVDCPHCGQKLEVTVLSHQERDNFNGITIEDDTINDNRRQYGNYEFTGAPRIKRINLSFGCYGWTGKLMVAAALAVLLFFFLPLLMFILLVVGAAVIGIWLLRMLRK</sequence>
<proteinExistence type="predicted"/>
<keyword evidence="1" id="KW-0472">Membrane</keyword>
<keyword evidence="3" id="KW-1185">Reference proteome</keyword>
<feature type="transmembrane region" description="Helical" evidence="1">
    <location>
        <begin position="81"/>
        <end position="114"/>
    </location>
</feature>
<organism evidence="2 3">
    <name type="scientific">Sporomusa acidovorans (strain ATCC 49682 / DSM 3132 / Mol)</name>
    <dbReference type="NCBI Taxonomy" id="1123286"/>
    <lineage>
        <taxon>Bacteria</taxon>
        <taxon>Bacillati</taxon>
        <taxon>Bacillota</taxon>
        <taxon>Negativicutes</taxon>
        <taxon>Selenomonadales</taxon>
        <taxon>Sporomusaceae</taxon>
        <taxon>Sporomusa</taxon>
    </lineage>
</organism>
<keyword evidence="1" id="KW-0812">Transmembrane</keyword>
<evidence type="ECO:0000313" key="2">
    <source>
        <dbReference type="EMBL" id="XFO73234.1"/>
    </source>
</evidence>
<name>A0ABZ3J4E4_SPOA4</name>
<gene>
    <name evidence="2" type="ORF">SPACI_033200</name>
</gene>
<accession>A0ABZ3J4E4</accession>
<dbReference type="EMBL" id="CP155571">
    <property type="protein sequence ID" value="XFO73234.1"/>
    <property type="molecule type" value="Genomic_DNA"/>
</dbReference>
<evidence type="ECO:0000313" key="3">
    <source>
        <dbReference type="Proteomes" id="UP000216052"/>
    </source>
</evidence>
<dbReference type="RefSeq" id="WP_093795612.1">
    <property type="nucleotide sequence ID" value="NZ_CP155571.1"/>
</dbReference>
<protein>
    <recommendedName>
        <fullName evidence="4">Zinc ribbon domain-containing protein</fullName>
    </recommendedName>
</protein>
<keyword evidence="1" id="KW-1133">Transmembrane helix</keyword>
<evidence type="ECO:0000256" key="1">
    <source>
        <dbReference type="SAM" id="Phobius"/>
    </source>
</evidence>